<reference evidence="1" key="2">
    <citation type="submission" date="2024-06" db="EMBL/GenBank/DDBJ databases">
        <authorList>
            <person name="Sakai Y."/>
            <person name="Fujii T."/>
        </authorList>
    </citation>
    <scope>NUCLEOTIDE SEQUENCE</scope>
    <source>
        <strain evidence="1">M701</strain>
        <plasmid evidence="1">pM7012</plasmid>
    </source>
</reference>
<protein>
    <submittedName>
        <fullName evidence="1">Uncharacterized protein</fullName>
    </submittedName>
</protein>
<dbReference type="RefSeq" id="WP_023842418.1">
    <property type="nucleotide sequence ID" value="NC_022995.1"/>
</dbReference>
<dbReference type="EMBL" id="AB853026">
    <property type="protein sequence ID" value="BAO18875.1"/>
    <property type="molecule type" value="Genomic_DNA"/>
</dbReference>
<proteinExistence type="predicted"/>
<sequence length="203" mass="22319">MSDKPLKAYKVDDDDGHSCVVFETNSAAARRNGASELDTDWESVESCRRAPQFDQYAPGPVPDEVLLLDGWWFECCGCSKSVTDDSTRAADGTVIDPGTYVVRNRHVFCTQECLARHDASERMKVAAQDALIELVEAKFPGCKIESVHVYGDRLEASDSRHGAKCVAYFTFPGAQSLSEYRFGDGAWITKTDLPAFEALYGAA</sequence>
<geneLocation type="plasmid" evidence="1">
    <name>pM7012</name>
</geneLocation>
<accession>V5YMS1</accession>
<keyword evidence="1" id="KW-0614">Plasmid</keyword>
<organism evidence="1">
    <name type="scientific">Burkholderia sp. M701</name>
    <dbReference type="NCBI Taxonomy" id="326454"/>
    <lineage>
        <taxon>Bacteria</taxon>
        <taxon>Pseudomonadati</taxon>
        <taxon>Pseudomonadota</taxon>
        <taxon>Betaproteobacteria</taxon>
        <taxon>Burkholderiales</taxon>
        <taxon>Burkholderiaceae</taxon>
        <taxon>Burkholderia</taxon>
    </lineage>
</organism>
<dbReference type="AlphaFoldDB" id="V5YMS1"/>
<reference evidence="1" key="1">
    <citation type="journal article" date="2014" name="Microbiology">
        <title>A 2,4-dichlorophenoxyacetic acid degradation plasmid pM7012 discloses distribution of an unclassified megaplasmid group across bacterial species.</title>
        <authorList>
            <person name="Sakai Y."/>
            <person name="Ogawa N."/>
            <person name="Shimomura Y."/>
            <person name="Fujii T."/>
        </authorList>
    </citation>
    <scope>NUCLEOTIDE SEQUENCE</scope>
    <source>
        <strain evidence="1">M701</strain>
    </source>
</reference>
<name>V5YMS1_9BURK</name>
<evidence type="ECO:0000313" key="1">
    <source>
        <dbReference type="EMBL" id="BAO18875.1"/>
    </source>
</evidence>